<evidence type="ECO:0000313" key="3">
    <source>
        <dbReference type="Proteomes" id="UP000246991"/>
    </source>
</evidence>
<dbReference type="OrthoDB" id="506431at2759"/>
<dbReference type="Pfam" id="PF03061">
    <property type="entry name" value="4HBT"/>
    <property type="match status" value="1"/>
</dbReference>
<evidence type="ECO:0000313" key="2">
    <source>
        <dbReference type="EMBL" id="PWW77010.1"/>
    </source>
</evidence>
<dbReference type="Gene3D" id="3.10.129.10">
    <property type="entry name" value="Hotdog Thioesterase"/>
    <property type="match status" value="1"/>
</dbReference>
<dbReference type="AlphaFoldDB" id="A0A317STB8"/>
<proteinExistence type="predicted"/>
<reference evidence="2 3" key="1">
    <citation type="submission" date="2018-03" db="EMBL/GenBank/DDBJ databases">
        <title>Genomes of Pezizomycetes fungi and the evolution of truffles.</title>
        <authorList>
            <person name="Murat C."/>
            <person name="Payen T."/>
            <person name="Noel B."/>
            <person name="Kuo A."/>
            <person name="Martin F.M."/>
        </authorList>
    </citation>
    <scope>NUCLEOTIDE SEQUENCE [LARGE SCALE GENOMIC DNA]</scope>
    <source>
        <strain evidence="2">091103-1</strain>
    </source>
</reference>
<dbReference type="STRING" id="42249.A0A317STB8"/>
<accession>A0A317STB8</accession>
<organism evidence="2 3">
    <name type="scientific">Tuber magnatum</name>
    <name type="common">white Piedmont truffle</name>
    <dbReference type="NCBI Taxonomy" id="42249"/>
    <lineage>
        <taxon>Eukaryota</taxon>
        <taxon>Fungi</taxon>
        <taxon>Dikarya</taxon>
        <taxon>Ascomycota</taxon>
        <taxon>Pezizomycotina</taxon>
        <taxon>Pezizomycetes</taxon>
        <taxon>Pezizales</taxon>
        <taxon>Tuberaceae</taxon>
        <taxon>Tuber</taxon>
    </lineage>
</organism>
<dbReference type="EMBL" id="PYWC01000028">
    <property type="protein sequence ID" value="PWW77010.1"/>
    <property type="molecule type" value="Genomic_DNA"/>
</dbReference>
<dbReference type="PANTHER" id="PTHR47260:SF7">
    <property type="entry name" value="THIOESTERASE FAMILY PROTEIN (AFU_ORTHOLOGUE AFUA_1G10800)"/>
    <property type="match status" value="1"/>
</dbReference>
<gene>
    <name evidence="2" type="ORF">C7212DRAFT_318221</name>
</gene>
<sequence length="305" mass="33203">MVILNRSPALVGRVFRCSAPLISPLRRFPNTAAITTPVSRFAATKSFEPIRKSAYQKFSDKVKEATLIRPSIWLLSGITITILTTCSYIMAAQGYIALTDEETLQAYTPTDPQEIEANNYISDHPLVTSLRSNPTFSETRPTLKIADKYKHLSFTAGTLAGPGKIVVPPLTFVEDGGRSMVQVFYLGEQLCGHPGYIHGGMLATMLDEGLARCCFAALPNKIAMTASLTVNYRKPSPAGSYVVLKATTVKVEGRKAWVEGKIETLVGEGEEPSVLVEASALMIEPKQAATLKKIVPDRRLEGVRA</sequence>
<dbReference type="InterPro" id="IPR006683">
    <property type="entry name" value="Thioestr_dom"/>
</dbReference>
<dbReference type="InterPro" id="IPR029069">
    <property type="entry name" value="HotDog_dom_sf"/>
</dbReference>
<comment type="caution">
    <text evidence="2">The sequence shown here is derived from an EMBL/GenBank/DDBJ whole genome shotgun (WGS) entry which is preliminary data.</text>
</comment>
<protein>
    <submittedName>
        <fullName evidence="2">Thioesterase/thiol ester dehydrase-isomerase</fullName>
    </submittedName>
</protein>
<evidence type="ECO:0000259" key="1">
    <source>
        <dbReference type="Pfam" id="PF03061"/>
    </source>
</evidence>
<dbReference type="GO" id="GO:0016853">
    <property type="term" value="F:isomerase activity"/>
    <property type="evidence" value="ECO:0007669"/>
    <property type="project" value="UniProtKB-KW"/>
</dbReference>
<name>A0A317STB8_9PEZI</name>
<keyword evidence="3" id="KW-1185">Reference proteome</keyword>
<dbReference type="SUPFAM" id="SSF54637">
    <property type="entry name" value="Thioesterase/thiol ester dehydrase-isomerase"/>
    <property type="match status" value="1"/>
</dbReference>
<dbReference type="PANTHER" id="PTHR47260">
    <property type="entry name" value="UPF0644 PROTEIN PB2B4.06"/>
    <property type="match status" value="1"/>
</dbReference>
<keyword evidence="2" id="KW-0413">Isomerase</keyword>
<dbReference type="InterPro" id="IPR052061">
    <property type="entry name" value="PTE-AB_protein"/>
</dbReference>
<dbReference type="CDD" id="cd03443">
    <property type="entry name" value="PaaI_thioesterase"/>
    <property type="match status" value="1"/>
</dbReference>
<feature type="domain" description="Thioesterase" evidence="1">
    <location>
        <begin position="195"/>
        <end position="263"/>
    </location>
</feature>
<dbReference type="Proteomes" id="UP000246991">
    <property type="component" value="Unassembled WGS sequence"/>
</dbReference>